<dbReference type="InterPro" id="IPR038726">
    <property type="entry name" value="PDDEXK_AddAB-type"/>
</dbReference>
<proteinExistence type="predicted"/>
<sequence length="334" mass="39100">MAKQGVLTLSISKAGSYTNCPNFCMLHYVMGYERKTDHPRLMGSTVHQFVHTMHTSAKNPLYYSTLKKAQGAWWWKWKTALEKNEPIMREHSKKKDDEYGVSGLCCITNYWNSNIDKPRPIEVEKRFKVRMFPKVWFVGIFDQVRSISVESIANIRPDLIVKGVLREGYDPVVLVDLKTGKKSYDPRHFRPDISDDELAAYQFSLHENMQITAYYWLYYQVYGKLPVAFYWYHLRSGKAFMTYRNKSDFRTFLDMMRYVADGFMNELYPLRVGDHCTYCDYNKECAELRADRPLMFSEPSDGIDSGGRMNIWPQEIPIGATQLKLKFPAPRKGK</sequence>
<organism evidence="2 3">
    <name type="scientific">candidate division WWE3 bacterium GW2011_GWF1_42_14</name>
    <dbReference type="NCBI Taxonomy" id="1619138"/>
    <lineage>
        <taxon>Bacteria</taxon>
        <taxon>Katanobacteria</taxon>
    </lineage>
</organism>
<comment type="caution">
    <text evidence="2">The sequence shown here is derived from an EMBL/GenBank/DDBJ whole genome shotgun (WGS) entry which is preliminary data.</text>
</comment>
<dbReference type="EMBL" id="LCCU01000011">
    <property type="protein sequence ID" value="KKS37845.1"/>
    <property type="molecule type" value="Genomic_DNA"/>
</dbReference>
<evidence type="ECO:0000313" key="3">
    <source>
        <dbReference type="Proteomes" id="UP000033847"/>
    </source>
</evidence>
<protein>
    <recommendedName>
        <fullName evidence="1">PD-(D/E)XK endonuclease-like domain-containing protein</fullName>
    </recommendedName>
</protein>
<name>A0A0G0YMD4_UNCKA</name>
<dbReference type="Pfam" id="PF12705">
    <property type="entry name" value="PDDEXK_1"/>
    <property type="match status" value="1"/>
</dbReference>
<dbReference type="AlphaFoldDB" id="A0A0G0YMD4"/>
<feature type="domain" description="PD-(D/E)XK endonuclease-like" evidence="1">
    <location>
        <begin position="8"/>
        <end position="285"/>
    </location>
</feature>
<dbReference type="InterPro" id="IPR011604">
    <property type="entry name" value="PDDEXK-like_dom_sf"/>
</dbReference>
<accession>A0A0G0YMD4</accession>
<evidence type="ECO:0000313" key="2">
    <source>
        <dbReference type="EMBL" id="KKS37845.1"/>
    </source>
</evidence>
<dbReference type="Gene3D" id="3.90.320.10">
    <property type="match status" value="1"/>
</dbReference>
<evidence type="ECO:0000259" key="1">
    <source>
        <dbReference type="Pfam" id="PF12705"/>
    </source>
</evidence>
<reference evidence="2 3" key="1">
    <citation type="journal article" date="2015" name="Nature">
        <title>rRNA introns, odd ribosomes, and small enigmatic genomes across a large radiation of phyla.</title>
        <authorList>
            <person name="Brown C.T."/>
            <person name="Hug L.A."/>
            <person name="Thomas B.C."/>
            <person name="Sharon I."/>
            <person name="Castelle C.J."/>
            <person name="Singh A."/>
            <person name="Wilkins M.J."/>
            <person name="Williams K.H."/>
            <person name="Banfield J.F."/>
        </authorList>
    </citation>
    <scope>NUCLEOTIDE SEQUENCE [LARGE SCALE GENOMIC DNA]</scope>
</reference>
<gene>
    <name evidence="2" type="ORF">UV00_C0011G0028</name>
</gene>
<dbReference type="Proteomes" id="UP000033847">
    <property type="component" value="Unassembled WGS sequence"/>
</dbReference>